<feature type="transmembrane region" description="Helical" evidence="1">
    <location>
        <begin position="82"/>
        <end position="99"/>
    </location>
</feature>
<keyword evidence="1" id="KW-0472">Membrane</keyword>
<evidence type="ECO:0008006" key="4">
    <source>
        <dbReference type="Google" id="ProtNLM"/>
    </source>
</evidence>
<keyword evidence="3" id="KW-1185">Reference proteome</keyword>
<feature type="transmembrane region" description="Helical" evidence="1">
    <location>
        <begin position="301"/>
        <end position="317"/>
    </location>
</feature>
<protein>
    <recommendedName>
        <fullName evidence="4">Glycosyltransferase family 39 protein</fullName>
    </recommendedName>
</protein>
<feature type="transmembrane region" description="Helical" evidence="1">
    <location>
        <begin position="111"/>
        <end position="144"/>
    </location>
</feature>
<name>A0A7G5XBE0_9BACT</name>
<proteinExistence type="predicted"/>
<gene>
    <name evidence="2" type="ORF">H4075_11865</name>
</gene>
<feature type="transmembrane region" description="Helical" evidence="1">
    <location>
        <begin position="200"/>
        <end position="218"/>
    </location>
</feature>
<dbReference type="RefSeq" id="WP_182801059.1">
    <property type="nucleotide sequence ID" value="NZ_CP060007.1"/>
</dbReference>
<feature type="transmembrane region" description="Helical" evidence="1">
    <location>
        <begin position="12"/>
        <end position="30"/>
    </location>
</feature>
<dbReference type="KEGG" id="lacs:H4075_11865"/>
<feature type="transmembrane region" description="Helical" evidence="1">
    <location>
        <begin position="347"/>
        <end position="366"/>
    </location>
</feature>
<organism evidence="2 3">
    <name type="scientific">Lacibacter sediminis</name>
    <dbReference type="NCBI Taxonomy" id="2760713"/>
    <lineage>
        <taxon>Bacteria</taxon>
        <taxon>Pseudomonadati</taxon>
        <taxon>Bacteroidota</taxon>
        <taxon>Chitinophagia</taxon>
        <taxon>Chitinophagales</taxon>
        <taxon>Chitinophagaceae</taxon>
        <taxon>Lacibacter</taxon>
    </lineage>
</organism>
<dbReference type="EMBL" id="CP060007">
    <property type="protein sequence ID" value="QNA42793.1"/>
    <property type="molecule type" value="Genomic_DNA"/>
</dbReference>
<evidence type="ECO:0000313" key="2">
    <source>
        <dbReference type="EMBL" id="QNA42793.1"/>
    </source>
</evidence>
<dbReference type="Proteomes" id="UP000515344">
    <property type="component" value="Chromosome"/>
</dbReference>
<evidence type="ECO:0000256" key="1">
    <source>
        <dbReference type="SAM" id="Phobius"/>
    </source>
</evidence>
<keyword evidence="1" id="KW-0812">Transmembrane</keyword>
<sequence>MNLLHKQRLPFSLALFCILFAVTWPLYQFVSDLDAVGYMEVAHHYLKGEWKLAVNGFWNPLHSWLVVPLLKLGLNDWAAFKLSNLIFSLGSLCALYSLLNKFLLEDWLKTAIQLISVIILLHYCYFELAADALLVFLLLIYFNLIKQQDFFESIPKNLLAGFMGALFYLAKSYGFPFFIFHFLVIHIFLNPSRSNAVKQLAAGFFTFFLFTFPWLMALHWKYGEWMIAFGKFNAHWNFTGEPLPGPVFQTPPHDGSSSVWEDPWHVKVDNLQSVPLITIALHQIRVVLFNFQAWLKCMHDLSFLAPAILFVSGFMYFKHKTKEWLYLLIGMLALPSGYLLLHLETRFIWATSFIFLIAGTLLMQQLFLQVQMRKWQRLIVWLFFFGSFLLEPINHLKDQVYGHKSIFDTAEQMKQQQISGSFTANAKVDECMVFAYLTKNPFYTITKPSYYSKELLTEISQYKIRYYFFYYSSQQEKESFLSGEIAKAAIKQVELEPGLLVFNFY</sequence>
<accession>A0A7G5XBE0</accession>
<feature type="transmembrane region" description="Helical" evidence="1">
    <location>
        <begin position="165"/>
        <end position="188"/>
    </location>
</feature>
<keyword evidence="1" id="KW-1133">Transmembrane helix</keyword>
<reference evidence="3" key="1">
    <citation type="submission" date="2020-08" db="EMBL/GenBank/DDBJ databases">
        <title>Lacibacter sp. S13-6-6 genome sequencing.</title>
        <authorList>
            <person name="Jin L."/>
        </authorList>
    </citation>
    <scope>NUCLEOTIDE SEQUENCE [LARGE SCALE GENOMIC DNA]</scope>
    <source>
        <strain evidence="3">S13-6-6</strain>
    </source>
</reference>
<feature type="transmembrane region" description="Helical" evidence="1">
    <location>
        <begin position="324"/>
        <end position="341"/>
    </location>
</feature>
<dbReference type="AlphaFoldDB" id="A0A7G5XBE0"/>
<evidence type="ECO:0000313" key="3">
    <source>
        <dbReference type="Proteomes" id="UP000515344"/>
    </source>
</evidence>